<name>A0ABP7S7G7_9BACT</name>
<keyword evidence="2" id="KW-1185">Reference proteome</keyword>
<evidence type="ECO:0000313" key="2">
    <source>
        <dbReference type="Proteomes" id="UP001500567"/>
    </source>
</evidence>
<organism evidence="1 2">
    <name type="scientific">Hymenobacter fastidiosus</name>
    <dbReference type="NCBI Taxonomy" id="486264"/>
    <lineage>
        <taxon>Bacteria</taxon>
        <taxon>Pseudomonadati</taxon>
        <taxon>Bacteroidota</taxon>
        <taxon>Cytophagia</taxon>
        <taxon>Cytophagales</taxon>
        <taxon>Hymenobacteraceae</taxon>
        <taxon>Hymenobacter</taxon>
    </lineage>
</organism>
<evidence type="ECO:0008006" key="3">
    <source>
        <dbReference type="Google" id="ProtNLM"/>
    </source>
</evidence>
<evidence type="ECO:0000313" key="1">
    <source>
        <dbReference type="EMBL" id="GAA4007708.1"/>
    </source>
</evidence>
<accession>A0ABP7S7G7</accession>
<sequence length="152" mass="17394">MNNPPFRSDIVVYSPDRKPKLLVDVKVRPSKPVDEQHIEWPAEIRRQHGYFDCYFLLVTPERMLLFAPGDPELGTQIVGADSTAVLQRQLDTTRFPLRQLDEQQLVSAVYSWLMFSQFKTADELLADPAQQWLVTSGLHATIFHGDIQQEAA</sequence>
<dbReference type="RefSeq" id="WP_345072682.1">
    <property type="nucleotide sequence ID" value="NZ_BAABDJ010000015.1"/>
</dbReference>
<gene>
    <name evidence="1" type="ORF">GCM10022408_19660</name>
</gene>
<proteinExistence type="predicted"/>
<protein>
    <recommendedName>
        <fullName evidence="3">TnsA endonuclease N-terminal domain-containing protein</fullName>
    </recommendedName>
</protein>
<reference evidence="2" key="1">
    <citation type="journal article" date="2019" name="Int. J. Syst. Evol. Microbiol.">
        <title>The Global Catalogue of Microorganisms (GCM) 10K type strain sequencing project: providing services to taxonomists for standard genome sequencing and annotation.</title>
        <authorList>
            <consortium name="The Broad Institute Genomics Platform"/>
            <consortium name="The Broad Institute Genome Sequencing Center for Infectious Disease"/>
            <person name="Wu L."/>
            <person name="Ma J."/>
        </authorList>
    </citation>
    <scope>NUCLEOTIDE SEQUENCE [LARGE SCALE GENOMIC DNA]</scope>
    <source>
        <strain evidence="2">JCM 17224</strain>
    </source>
</reference>
<comment type="caution">
    <text evidence="1">The sequence shown here is derived from an EMBL/GenBank/DDBJ whole genome shotgun (WGS) entry which is preliminary data.</text>
</comment>
<dbReference type="EMBL" id="BAABDJ010000015">
    <property type="protein sequence ID" value="GAA4007708.1"/>
    <property type="molecule type" value="Genomic_DNA"/>
</dbReference>
<dbReference type="Proteomes" id="UP001500567">
    <property type="component" value="Unassembled WGS sequence"/>
</dbReference>